<keyword evidence="7" id="KW-0443">Lipid metabolism</keyword>
<evidence type="ECO:0000256" key="7">
    <source>
        <dbReference type="ARBA" id="ARBA00023098"/>
    </source>
</evidence>
<feature type="region of interest" description="Disordered" evidence="11">
    <location>
        <begin position="264"/>
        <end position="361"/>
    </location>
</feature>
<dbReference type="GO" id="GO:0031965">
    <property type="term" value="C:nuclear membrane"/>
    <property type="evidence" value="ECO:0007669"/>
    <property type="project" value="UniProtKB-SubCell"/>
</dbReference>
<evidence type="ECO:0000256" key="12">
    <source>
        <dbReference type="SAM" id="Phobius"/>
    </source>
</evidence>
<evidence type="ECO:0000313" key="14">
    <source>
        <dbReference type="Proteomes" id="UP000053424"/>
    </source>
</evidence>
<dbReference type="InterPro" id="IPR019168">
    <property type="entry name" value="NEP1-R1"/>
</dbReference>
<sequence length="361" mass="40971">MPPRSSPGSRSSFGPPNDSATYRDLLLFEERLKTNAANLQRRKSRYQLFLFQLLLVIAFLLCEVILPPQISILVIPYKMCLQRVWPEIYTDDVQVTLHPYIASGLLFVSVTTLVLVFASGMYSEKIAYANKYVPHANRALRSFNMFLNVRKPPLRSKFYWNPLKFFFPRPGHSSSSSPLTTSRSPSPSSAVRPRSASTTRPIHTIPPATNPRGELIFSSRVDRSFRESYERYRSAFERRREEKEYIERHQTWWGRLMIWERPPASLGSVTTPGTNTPTPSRTPSTNTPRGRASRSGTPPTAHGDGIVMKPRDRSGSPSVRRSPRLSEKAGRRERDSGSETDMRTVVLERSVSQAAAARSQR</sequence>
<dbReference type="PANTHER" id="PTHR20996">
    <property type="entry name" value="NUCLEAR ENVELOPE PHOSPHATASE-REGULATORY SUBUNIT 1"/>
    <property type="match status" value="1"/>
</dbReference>
<evidence type="ECO:0000256" key="10">
    <source>
        <dbReference type="ARBA" id="ARBA00030458"/>
    </source>
</evidence>
<feature type="compositionally biased region" description="Low complexity" evidence="11">
    <location>
        <begin position="352"/>
        <end position="361"/>
    </location>
</feature>
<evidence type="ECO:0000256" key="4">
    <source>
        <dbReference type="ARBA" id="ARBA00022490"/>
    </source>
</evidence>
<reference evidence="14" key="2">
    <citation type="submission" date="2015-01" db="EMBL/GenBank/DDBJ databases">
        <title>Evolutionary Origins and Diversification of the Mycorrhizal Mutualists.</title>
        <authorList>
            <consortium name="DOE Joint Genome Institute"/>
            <consortium name="Mycorrhizal Genomics Consortium"/>
            <person name="Kohler A."/>
            <person name="Kuo A."/>
            <person name="Nagy L.G."/>
            <person name="Floudas D."/>
            <person name="Copeland A."/>
            <person name="Barry K.W."/>
            <person name="Cichocki N."/>
            <person name="Veneault-Fourrey C."/>
            <person name="LaButti K."/>
            <person name="Lindquist E.A."/>
            <person name="Lipzen A."/>
            <person name="Lundell T."/>
            <person name="Morin E."/>
            <person name="Murat C."/>
            <person name="Riley R."/>
            <person name="Ohm R."/>
            <person name="Sun H."/>
            <person name="Tunlid A."/>
            <person name="Henrissat B."/>
            <person name="Grigoriev I.V."/>
            <person name="Hibbett D.S."/>
            <person name="Martin F."/>
        </authorList>
    </citation>
    <scope>NUCLEOTIDE SEQUENCE [LARGE SCALE GENOMIC DNA]</scope>
    <source>
        <strain evidence="14">h7</strain>
    </source>
</reference>
<keyword evidence="6 12" id="KW-1133">Transmembrane helix</keyword>
<evidence type="ECO:0000256" key="5">
    <source>
        <dbReference type="ARBA" id="ARBA00022692"/>
    </source>
</evidence>
<comment type="similarity">
    <text evidence="3">Belongs to the CNEP1R1 family.</text>
</comment>
<evidence type="ECO:0000256" key="3">
    <source>
        <dbReference type="ARBA" id="ARBA00010998"/>
    </source>
</evidence>
<protein>
    <recommendedName>
        <fullName evidence="10">Transmembrane protein 188</fullName>
    </recommendedName>
</protein>
<dbReference type="GO" id="GO:0005737">
    <property type="term" value="C:cytoplasm"/>
    <property type="evidence" value="ECO:0007669"/>
    <property type="project" value="UniProtKB-SubCell"/>
</dbReference>
<feature type="region of interest" description="Disordered" evidence="11">
    <location>
        <begin position="170"/>
        <end position="215"/>
    </location>
</feature>
<evidence type="ECO:0000313" key="13">
    <source>
        <dbReference type="EMBL" id="KIM38844.1"/>
    </source>
</evidence>
<dbReference type="EMBL" id="KN831788">
    <property type="protein sequence ID" value="KIM38844.1"/>
    <property type="molecule type" value="Genomic_DNA"/>
</dbReference>
<dbReference type="Pfam" id="PF03907">
    <property type="entry name" value="Spo7"/>
    <property type="match status" value="1"/>
</dbReference>
<feature type="transmembrane region" description="Helical" evidence="12">
    <location>
        <begin position="48"/>
        <end position="77"/>
    </location>
</feature>
<keyword evidence="8 12" id="KW-0472">Membrane</keyword>
<dbReference type="Proteomes" id="UP000053424">
    <property type="component" value="Unassembled WGS sequence"/>
</dbReference>
<dbReference type="HOGENOM" id="CLU_041822_0_0_1"/>
<dbReference type="OrthoDB" id="5599171at2759"/>
<reference evidence="13 14" key="1">
    <citation type="submission" date="2014-04" db="EMBL/GenBank/DDBJ databases">
        <authorList>
            <consortium name="DOE Joint Genome Institute"/>
            <person name="Kuo A."/>
            <person name="Gay G."/>
            <person name="Dore J."/>
            <person name="Kohler A."/>
            <person name="Nagy L.G."/>
            <person name="Floudas D."/>
            <person name="Copeland A."/>
            <person name="Barry K.W."/>
            <person name="Cichocki N."/>
            <person name="Veneault-Fourrey C."/>
            <person name="LaButti K."/>
            <person name="Lindquist E.A."/>
            <person name="Lipzen A."/>
            <person name="Lundell T."/>
            <person name="Morin E."/>
            <person name="Murat C."/>
            <person name="Sun H."/>
            <person name="Tunlid A."/>
            <person name="Henrissat B."/>
            <person name="Grigoriev I.V."/>
            <person name="Hibbett D.S."/>
            <person name="Martin F."/>
            <person name="Nordberg H.P."/>
            <person name="Cantor M.N."/>
            <person name="Hua S.X."/>
        </authorList>
    </citation>
    <scope>NUCLEOTIDE SEQUENCE [LARGE SCALE GENOMIC DNA]</scope>
    <source>
        <strain evidence="14">h7</strain>
    </source>
</reference>
<feature type="transmembrane region" description="Helical" evidence="12">
    <location>
        <begin position="97"/>
        <end position="118"/>
    </location>
</feature>
<dbReference type="InterPro" id="IPR005605">
    <property type="entry name" value="Spo7"/>
</dbReference>
<dbReference type="GO" id="GO:0071595">
    <property type="term" value="C:Nem1-Spo7 phosphatase complex"/>
    <property type="evidence" value="ECO:0007669"/>
    <property type="project" value="InterPro"/>
</dbReference>
<accession>A0A0C3C3I3</accession>
<evidence type="ECO:0000256" key="2">
    <source>
        <dbReference type="ARBA" id="ARBA00004496"/>
    </source>
</evidence>
<name>A0A0C3C3I3_HEBCY</name>
<proteinExistence type="inferred from homology"/>
<dbReference type="GO" id="GO:0006629">
    <property type="term" value="P:lipid metabolic process"/>
    <property type="evidence" value="ECO:0007669"/>
    <property type="project" value="UniProtKB-KW"/>
</dbReference>
<keyword evidence="9" id="KW-0539">Nucleus</keyword>
<comment type="subcellular location">
    <subcellularLocation>
        <location evidence="2">Cytoplasm</location>
    </subcellularLocation>
    <subcellularLocation>
        <location evidence="1">Nucleus membrane</location>
        <topology evidence="1">Multi-pass membrane protein</topology>
    </subcellularLocation>
</comment>
<feature type="compositionally biased region" description="Low complexity" evidence="11">
    <location>
        <begin position="270"/>
        <end position="290"/>
    </location>
</feature>
<dbReference type="GO" id="GO:0019888">
    <property type="term" value="F:protein phosphatase regulator activity"/>
    <property type="evidence" value="ECO:0007669"/>
    <property type="project" value="InterPro"/>
</dbReference>
<evidence type="ECO:0000256" key="6">
    <source>
        <dbReference type="ARBA" id="ARBA00022989"/>
    </source>
</evidence>
<evidence type="ECO:0000256" key="11">
    <source>
        <dbReference type="SAM" id="MobiDB-lite"/>
    </source>
</evidence>
<dbReference type="STRING" id="686832.A0A0C3C3I3"/>
<evidence type="ECO:0000256" key="9">
    <source>
        <dbReference type="ARBA" id="ARBA00023242"/>
    </source>
</evidence>
<feature type="compositionally biased region" description="Low complexity" evidence="11">
    <location>
        <begin position="173"/>
        <end position="200"/>
    </location>
</feature>
<feature type="compositionally biased region" description="Basic and acidic residues" evidence="11">
    <location>
        <begin position="324"/>
        <end position="342"/>
    </location>
</feature>
<keyword evidence="14" id="KW-1185">Reference proteome</keyword>
<evidence type="ECO:0000256" key="1">
    <source>
        <dbReference type="ARBA" id="ARBA00004232"/>
    </source>
</evidence>
<organism evidence="13 14">
    <name type="scientific">Hebeloma cylindrosporum</name>
    <dbReference type="NCBI Taxonomy" id="76867"/>
    <lineage>
        <taxon>Eukaryota</taxon>
        <taxon>Fungi</taxon>
        <taxon>Dikarya</taxon>
        <taxon>Basidiomycota</taxon>
        <taxon>Agaricomycotina</taxon>
        <taxon>Agaricomycetes</taxon>
        <taxon>Agaricomycetidae</taxon>
        <taxon>Agaricales</taxon>
        <taxon>Agaricineae</taxon>
        <taxon>Hymenogastraceae</taxon>
        <taxon>Hebeloma</taxon>
    </lineage>
</organism>
<keyword evidence="4" id="KW-0963">Cytoplasm</keyword>
<gene>
    <name evidence="13" type="ORF">M413DRAFT_447544</name>
</gene>
<dbReference type="PANTHER" id="PTHR20996:SF1">
    <property type="entry name" value="NUCLEAR ENVELOPE PHOSPHATASE-REGULATORY SUBUNIT 1"/>
    <property type="match status" value="1"/>
</dbReference>
<dbReference type="AlphaFoldDB" id="A0A0C3C3I3"/>
<keyword evidence="5 12" id="KW-0812">Transmembrane</keyword>
<evidence type="ECO:0000256" key="8">
    <source>
        <dbReference type="ARBA" id="ARBA00023136"/>
    </source>
</evidence>